<name>A0A0S3R3T9_PHAAN</name>
<gene>
    <name evidence="1" type="primary">Vigan.01G316600</name>
    <name evidence="1" type="ORF">VIGAN_01316600</name>
</gene>
<dbReference type="AlphaFoldDB" id="A0A0S3R3T9"/>
<dbReference type="EMBL" id="AP015034">
    <property type="protein sequence ID" value="BAT75323.1"/>
    <property type="molecule type" value="Genomic_DNA"/>
</dbReference>
<proteinExistence type="predicted"/>
<sequence length="77" mass="8524">PQRSSYDHLHYPSSYSSFQQSIAPTSSYPQIGSFYCYFPPITLFTIGPSTFSVGRLYLFGTSTVTPASTYQNGIDPP</sequence>
<feature type="non-terminal residue" evidence="1">
    <location>
        <position position="1"/>
    </location>
</feature>
<protein>
    <submittedName>
        <fullName evidence="1">Uncharacterized protein</fullName>
    </submittedName>
</protein>
<reference evidence="1 2" key="1">
    <citation type="journal article" date="2015" name="Sci. Rep.">
        <title>The power of single molecule real-time sequencing technology in the de novo assembly of a eukaryotic genome.</title>
        <authorList>
            <person name="Sakai H."/>
            <person name="Naito K."/>
            <person name="Ogiso-Tanaka E."/>
            <person name="Takahashi Y."/>
            <person name="Iseki K."/>
            <person name="Muto C."/>
            <person name="Satou K."/>
            <person name="Teruya K."/>
            <person name="Shiroma A."/>
            <person name="Shimoji M."/>
            <person name="Hirano T."/>
            <person name="Itoh T."/>
            <person name="Kaga A."/>
            <person name="Tomooka N."/>
        </authorList>
    </citation>
    <scope>NUCLEOTIDE SEQUENCE [LARGE SCALE GENOMIC DNA]</scope>
    <source>
        <strain evidence="2">cv. Shumari</strain>
    </source>
</reference>
<evidence type="ECO:0000313" key="2">
    <source>
        <dbReference type="Proteomes" id="UP000291084"/>
    </source>
</evidence>
<accession>A0A0S3R3T9</accession>
<keyword evidence="2" id="KW-1185">Reference proteome</keyword>
<organism evidence="1 2">
    <name type="scientific">Vigna angularis var. angularis</name>
    <dbReference type="NCBI Taxonomy" id="157739"/>
    <lineage>
        <taxon>Eukaryota</taxon>
        <taxon>Viridiplantae</taxon>
        <taxon>Streptophyta</taxon>
        <taxon>Embryophyta</taxon>
        <taxon>Tracheophyta</taxon>
        <taxon>Spermatophyta</taxon>
        <taxon>Magnoliopsida</taxon>
        <taxon>eudicotyledons</taxon>
        <taxon>Gunneridae</taxon>
        <taxon>Pentapetalae</taxon>
        <taxon>rosids</taxon>
        <taxon>fabids</taxon>
        <taxon>Fabales</taxon>
        <taxon>Fabaceae</taxon>
        <taxon>Papilionoideae</taxon>
        <taxon>50 kb inversion clade</taxon>
        <taxon>NPAAA clade</taxon>
        <taxon>indigoferoid/millettioid clade</taxon>
        <taxon>Phaseoleae</taxon>
        <taxon>Vigna</taxon>
    </lineage>
</organism>
<dbReference type="Proteomes" id="UP000291084">
    <property type="component" value="Chromosome 1"/>
</dbReference>
<evidence type="ECO:0000313" key="1">
    <source>
        <dbReference type="EMBL" id="BAT75323.1"/>
    </source>
</evidence>